<organism evidence="1 2">
    <name type="scientific">Dryococelus australis</name>
    <dbReference type="NCBI Taxonomy" id="614101"/>
    <lineage>
        <taxon>Eukaryota</taxon>
        <taxon>Metazoa</taxon>
        <taxon>Ecdysozoa</taxon>
        <taxon>Arthropoda</taxon>
        <taxon>Hexapoda</taxon>
        <taxon>Insecta</taxon>
        <taxon>Pterygota</taxon>
        <taxon>Neoptera</taxon>
        <taxon>Polyneoptera</taxon>
        <taxon>Phasmatodea</taxon>
        <taxon>Verophasmatodea</taxon>
        <taxon>Anareolatae</taxon>
        <taxon>Phasmatidae</taxon>
        <taxon>Eurycanthinae</taxon>
        <taxon>Dryococelus</taxon>
    </lineage>
</organism>
<dbReference type="Proteomes" id="UP001159363">
    <property type="component" value="Chromosome X"/>
</dbReference>
<reference evidence="1 2" key="1">
    <citation type="submission" date="2023-02" db="EMBL/GenBank/DDBJ databases">
        <title>LHISI_Scaffold_Assembly.</title>
        <authorList>
            <person name="Stuart O.P."/>
            <person name="Cleave R."/>
            <person name="Magrath M.J.L."/>
            <person name="Mikheyev A.S."/>
        </authorList>
    </citation>
    <scope>NUCLEOTIDE SEQUENCE [LARGE SCALE GENOMIC DNA]</scope>
    <source>
        <strain evidence="1">Daus_M_001</strain>
        <tissue evidence="1">Leg muscle</tissue>
    </source>
</reference>
<evidence type="ECO:0000313" key="2">
    <source>
        <dbReference type="Proteomes" id="UP001159363"/>
    </source>
</evidence>
<dbReference type="EMBL" id="JARBHB010000004">
    <property type="protein sequence ID" value="KAJ8885085.1"/>
    <property type="molecule type" value="Genomic_DNA"/>
</dbReference>
<name>A0ABQ9HLN1_9NEOP</name>
<comment type="caution">
    <text evidence="1">The sequence shown here is derived from an EMBL/GenBank/DDBJ whole genome shotgun (WGS) entry which is preliminary data.</text>
</comment>
<accession>A0ABQ9HLN1</accession>
<sequence>MLTIDEPVEIILLCERERYTPREMLQQTLKRCDLNGSHTVSCLLEKFKITGSVADTPRSRRPSTSTEAEETVLAKVLRVMQHMTEDDPDHCVEMCICFLKNLEEEEYFLSKVVFSDEENFYANGKLNRQIVHYWFNTNPLWLTDDKEQSLLPSWFAVVYGNTKSSALNLFKIL</sequence>
<protein>
    <submittedName>
        <fullName evidence="1">Uncharacterized protein</fullName>
    </submittedName>
</protein>
<proteinExistence type="predicted"/>
<gene>
    <name evidence="1" type="ORF">PR048_011281</name>
</gene>
<keyword evidence="2" id="KW-1185">Reference proteome</keyword>
<dbReference type="PANTHER" id="PTHR47326:SF1">
    <property type="entry name" value="HTH PSQ-TYPE DOMAIN-CONTAINING PROTEIN"/>
    <property type="match status" value="1"/>
</dbReference>
<evidence type="ECO:0000313" key="1">
    <source>
        <dbReference type="EMBL" id="KAJ8885085.1"/>
    </source>
</evidence>
<dbReference type="PANTHER" id="PTHR47326">
    <property type="entry name" value="TRANSPOSABLE ELEMENT TC3 TRANSPOSASE-LIKE PROTEIN"/>
    <property type="match status" value="1"/>
</dbReference>